<evidence type="ECO:0008006" key="6">
    <source>
        <dbReference type="Google" id="ProtNLM"/>
    </source>
</evidence>
<evidence type="ECO:0000313" key="4">
    <source>
        <dbReference type="EMBL" id="GBE79566.1"/>
    </source>
</evidence>
<dbReference type="PANTHER" id="PTHR31836">
    <property type="match status" value="1"/>
</dbReference>
<keyword evidence="1 3" id="KW-0732">Signal</keyword>
<dbReference type="STRING" id="139825.A0A401GBK1"/>
<sequence length="252" mass="27534">MIHLFSLSSLLFAASTLAPLIMGATAADISAFQSALERRYSTAHTLAPNYQFDPRDGWQTVNVTNLQYKYARENQDEGYVGERMLERRVTKKPTAKTSSASKPKSTSASKSSSGGVVDSLSKVVQSLKAIGSAQPVTITWYTGKDLLNPSCWEKPTWHPTDDSFACALTLEGWTDRPACFKFLELCNTPKKCVFVRVVDSCAGCAPGSKHVDLTKSAFTQLADLGEGVLTVQMRSATNPDGWLQNLWGPQEN</sequence>
<dbReference type="CDD" id="cd22191">
    <property type="entry name" value="DPBB_RlpA_EXP_N-like"/>
    <property type="match status" value="1"/>
</dbReference>
<dbReference type="InParanoid" id="A0A401GBK1"/>
<reference evidence="4 5" key="1">
    <citation type="journal article" date="2018" name="Sci. Rep.">
        <title>Genome sequence of the cauliflower mushroom Sparassis crispa (Hanabiratake) and its association with beneficial usage.</title>
        <authorList>
            <person name="Kiyama R."/>
            <person name="Furutani Y."/>
            <person name="Kawaguchi K."/>
            <person name="Nakanishi T."/>
        </authorList>
    </citation>
    <scope>NUCLEOTIDE SEQUENCE [LARGE SCALE GENOMIC DNA]</scope>
</reference>
<proteinExistence type="predicted"/>
<evidence type="ECO:0000256" key="1">
    <source>
        <dbReference type="ARBA" id="ARBA00022729"/>
    </source>
</evidence>
<accession>A0A401GBK1</accession>
<feature type="region of interest" description="Disordered" evidence="2">
    <location>
        <begin position="86"/>
        <end position="115"/>
    </location>
</feature>
<organism evidence="4 5">
    <name type="scientific">Sparassis crispa</name>
    <dbReference type="NCBI Taxonomy" id="139825"/>
    <lineage>
        <taxon>Eukaryota</taxon>
        <taxon>Fungi</taxon>
        <taxon>Dikarya</taxon>
        <taxon>Basidiomycota</taxon>
        <taxon>Agaricomycotina</taxon>
        <taxon>Agaricomycetes</taxon>
        <taxon>Polyporales</taxon>
        <taxon>Sparassidaceae</taxon>
        <taxon>Sparassis</taxon>
    </lineage>
</organism>
<dbReference type="EMBL" id="BFAD01000002">
    <property type="protein sequence ID" value="GBE79566.1"/>
    <property type="molecule type" value="Genomic_DNA"/>
</dbReference>
<dbReference type="InterPro" id="IPR036908">
    <property type="entry name" value="RlpA-like_sf"/>
</dbReference>
<evidence type="ECO:0000256" key="2">
    <source>
        <dbReference type="SAM" id="MobiDB-lite"/>
    </source>
</evidence>
<dbReference type="InterPro" id="IPR051477">
    <property type="entry name" value="Expansin_CellWall"/>
</dbReference>
<dbReference type="OrthoDB" id="406505at2759"/>
<dbReference type="RefSeq" id="XP_027610479.1">
    <property type="nucleotide sequence ID" value="XM_027754678.1"/>
</dbReference>
<protein>
    <recommendedName>
        <fullName evidence="6">RlpA-like protein double-psi beta-barrel domain-containing protein</fullName>
    </recommendedName>
</protein>
<keyword evidence="5" id="KW-1185">Reference proteome</keyword>
<gene>
    <name evidence="4" type="ORF">SCP_0207660</name>
</gene>
<comment type="caution">
    <text evidence="4">The sequence shown here is derived from an EMBL/GenBank/DDBJ whole genome shotgun (WGS) entry which is preliminary data.</text>
</comment>
<name>A0A401GBK1_9APHY</name>
<dbReference type="PANTHER" id="PTHR31836:SF22">
    <property type="entry name" value="RLPA-LIKE PROTEIN DOUBLE-PSI BETA-BARREL DOMAIN-CONTAINING PROTEIN"/>
    <property type="match status" value="1"/>
</dbReference>
<dbReference type="GeneID" id="38776483"/>
<evidence type="ECO:0000256" key="3">
    <source>
        <dbReference type="SAM" id="SignalP"/>
    </source>
</evidence>
<dbReference type="SUPFAM" id="SSF50685">
    <property type="entry name" value="Barwin-like endoglucanases"/>
    <property type="match status" value="1"/>
</dbReference>
<dbReference type="Gene3D" id="2.40.40.10">
    <property type="entry name" value="RlpA-like domain"/>
    <property type="match status" value="1"/>
</dbReference>
<dbReference type="AlphaFoldDB" id="A0A401GBK1"/>
<dbReference type="Proteomes" id="UP000287166">
    <property type="component" value="Unassembled WGS sequence"/>
</dbReference>
<evidence type="ECO:0000313" key="5">
    <source>
        <dbReference type="Proteomes" id="UP000287166"/>
    </source>
</evidence>
<feature type="compositionally biased region" description="Low complexity" evidence="2">
    <location>
        <begin position="95"/>
        <end position="113"/>
    </location>
</feature>
<feature type="signal peptide" evidence="3">
    <location>
        <begin position="1"/>
        <end position="26"/>
    </location>
</feature>
<feature type="chain" id="PRO_5019126780" description="RlpA-like protein double-psi beta-barrel domain-containing protein" evidence="3">
    <location>
        <begin position="27"/>
        <end position="252"/>
    </location>
</feature>